<evidence type="ECO:0000313" key="2">
    <source>
        <dbReference type="Proteomes" id="UP001153620"/>
    </source>
</evidence>
<dbReference type="EMBL" id="OU895880">
    <property type="protein sequence ID" value="CAG9811144.1"/>
    <property type="molecule type" value="Genomic_DNA"/>
</dbReference>
<accession>A0A9N9S5A6</accession>
<organism evidence="1 2">
    <name type="scientific">Chironomus riparius</name>
    <dbReference type="NCBI Taxonomy" id="315576"/>
    <lineage>
        <taxon>Eukaryota</taxon>
        <taxon>Metazoa</taxon>
        <taxon>Ecdysozoa</taxon>
        <taxon>Arthropoda</taxon>
        <taxon>Hexapoda</taxon>
        <taxon>Insecta</taxon>
        <taxon>Pterygota</taxon>
        <taxon>Neoptera</taxon>
        <taxon>Endopterygota</taxon>
        <taxon>Diptera</taxon>
        <taxon>Nematocera</taxon>
        <taxon>Chironomoidea</taxon>
        <taxon>Chironomidae</taxon>
        <taxon>Chironominae</taxon>
        <taxon>Chironomus</taxon>
    </lineage>
</organism>
<protein>
    <submittedName>
        <fullName evidence="1">Uncharacterized protein</fullName>
    </submittedName>
</protein>
<dbReference type="Proteomes" id="UP001153620">
    <property type="component" value="Chromosome 4"/>
</dbReference>
<evidence type="ECO:0000313" key="1">
    <source>
        <dbReference type="EMBL" id="CAG9811144.1"/>
    </source>
</evidence>
<reference evidence="1" key="2">
    <citation type="submission" date="2022-10" db="EMBL/GenBank/DDBJ databases">
        <authorList>
            <consortium name="ENA_rothamsted_submissions"/>
            <consortium name="culmorum"/>
            <person name="King R."/>
        </authorList>
    </citation>
    <scope>NUCLEOTIDE SEQUENCE</scope>
</reference>
<proteinExistence type="predicted"/>
<dbReference type="SUPFAM" id="SSF52058">
    <property type="entry name" value="L domain-like"/>
    <property type="match status" value="1"/>
</dbReference>
<dbReference type="Gene3D" id="3.80.10.10">
    <property type="entry name" value="Ribonuclease Inhibitor"/>
    <property type="match status" value="1"/>
</dbReference>
<reference evidence="1" key="1">
    <citation type="submission" date="2022-01" db="EMBL/GenBank/DDBJ databases">
        <authorList>
            <person name="King R."/>
        </authorList>
    </citation>
    <scope>NUCLEOTIDE SEQUENCE</scope>
</reference>
<sequence length="209" mass="24209">MSADIAFLPNIGIFCNFSFETYPDGRRVYVCKVEGKWLSSIADKNPTLNLQGDHEAGKSNNNVQEVRFIKCFMQNVPQGLTKIFPNMVDLSIWSSNLNKITRSDLIEYKNLERFGFCENQTEYLPSDLFEGFDNLEEIVFNGNKLMTIEPNILDGLERLKIVNFSLNPNYSKCYSVYPEYYPNATLEEVKDELFEKFYLEVAENARIKN</sequence>
<name>A0A9N9S5A6_9DIPT</name>
<dbReference type="OrthoDB" id="7749982at2759"/>
<dbReference type="InterPro" id="IPR032675">
    <property type="entry name" value="LRR_dom_sf"/>
</dbReference>
<keyword evidence="2" id="KW-1185">Reference proteome</keyword>
<dbReference type="AlphaFoldDB" id="A0A9N9S5A6"/>
<gene>
    <name evidence="1" type="ORF">CHIRRI_LOCUS13953</name>
</gene>